<evidence type="ECO:0000313" key="5">
    <source>
        <dbReference type="Proteomes" id="UP000430368"/>
    </source>
</evidence>
<dbReference type="Proteomes" id="UP000430368">
    <property type="component" value="Chromosome"/>
</dbReference>
<dbReference type="InterPro" id="IPR007607">
    <property type="entry name" value="BacA/B"/>
</dbReference>
<dbReference type="EMBL" id="CP041764">
    <property type="protein sequence ID" value="QHA88500.1"/>
    <property type="molecule type" value="Genomic_DNA"/>
</dbReference>
<evidence type="ECO:0000256" key="3">
    <source>
        <dbReference type="SAM" id="Phobius"/>
    </source>
</evidence>
<feature type="transmembrane region" description="Helical" evidence="3">
    <location>
        <begin position="7"/>
        <end position="24"/>
    </location>
</feature>
<feature type="region of interest" description="Disordered" evidence="2">
    <location>
        <begin position="229"/>
        <end position="249"/>
    </location>
</feature>
<organism evidence="4 5">
    <name type="scientific">Serratia rhizosphaerae</name>
    <dbReference type="NCBI Taxonomy" id="2597702"/>
    <lineage>
        <taxon>Bacteria</taxon>
        <taxon>Pseudomonadati</taxon>
        <taxon>Pseudomonadota</taxon>
        <taxon>Gammaproteobacteria</taxon>
        <taxon>Enterobacterales</taxon>
        <taxon>Yersiniaceae</taxon>
        <taxon>Serratia</taxon>
    </lineage>
</organism>
<proteinExistence type="inferred from homology"/>
<accession>A0ABX6GQD6</accession>
<name>A0ABX6GQD6_9GAMM</name>
<evidence type="ECO:0000256" key="1">
    <source>
        <dbReference type="ARBA" id="ARBA00044755"/>
    </source>
</evidence>
<dbReference type="Pfam" id="PF04519">
    <property type="entry name" value="Bactofilin"/>
    <property type="match status" value="1"/>
</dbReference>
<keyword evidence="3" id="KW-0472">Membrane</keyword>
<keyword evidence="3" id="KW-1133">Transmembrane helix</keyword>
<feature type="compositionally biased region" description="Basic and acidic residues" evidence="2">
    <location>
        <begin position="69"/>
        <end position="92"/>
    </location>
</feature>
<feature type="region of interest" description="Disordered" evidence="2">
    <location>
        <begin position="65"/>
        <end position="101"/>
    </location>
</feature>
<comment type="similarity">
    <text evidence="1">Belongs to the bactofilin family.</text>
</comment>
<evidence type="ECO:0000256" key="2">
    <source>
        <dbReference type="SAM" id="MobiDB-lite"/>
    </source>
</evidence>
<dbReference type="PANTHER" id="PTHR35024">
    <property type="entry name" value="HYPOTHETICAL CYTOSOLIC PROTEIN"/>
    <property type="match status" value="1"/>
</dbReference>
<gene>
    <name evidence="4" type="ORF">FO014_16830</name>
</gene>
<evidence type="ECO:0008006" key="6">
    <source>
        <dbReference type="Google" id="ProtNLM"/>
    </source>
</evidence>
<feature type="transmembrane region" description="Helical" evidence="3">
    <location>
        <begin position="36"/>
        <end position="55"/>
    </location>
</feature>
<protein>
    <recommendedName>
        <fullName evidence="6">Polymer-forming cytoskeletal</fullName>
    </recommendedName>
</protein>
<evidence type="ECO:0000313" key="4">
    <source>
        <dbReference type="EMBL" id="QHA88500.1"/>
    </source>
</evidence>
<feature type="compositionally biased region" description="Low complexity" evidence="2">
    <location>
        <begin position="230"/>
        <end position="249"/>
    </location>
</feature>
<keyword evidence="3" id="KW-0812">Transmembrane</keyword>
<sequence length="249" mass="27453">MRKYNILWYVWILWALLIIIWLSWDTLLNNEINPIVVAIAVFCSLLIFQAIYSIYRKDPMQIFNKSKKNPTEKRTRKTDDDKSSLHEVKEPVKAAPAPPPLPELMESTKPVKAIKDTFVSQGTQLTGTIEGQGNIIVEGVIEGSLTSSHQVRIEPTGHVKGEIHAQHIMINGSVEGSCHADSLTIQPKGHMRGDIFTDEFSIEKGGVFVGQSQLMPQTVAGAGKVTALKPARPAPADAAPQLQEPQQAK</sequence>
<reference evidence="4 5" key="1">
    <citation type="submission" date="2019-07" db="EMBL/GenBank/DDBJ databases">
        <title>Serratia dokdonensis sp. nov., an elicitor of systemic resistance in Nicotiana Tabacum.</title>
        <authorList>
            <person name="Son J.-S."/>
            <person name="Hwang Y.-J."/>
            <person name="Lee S.-Y."/>
            <person name="Ghim S.-Y."/>
        </authorList>
    </citation>
    <scope>NUCLEOTIDE SEQUENCE [LARGE SCALE GENOMIC DNA]</scope>
    <source>
        <strain evidence="4 5">KUDC3025</strain>
    </source>
</reference>
<dbReference type="PANTHER" id="PTHR35024:SF4">
    <property type="entry name" value="POLYMER-FORMING CYTOSKELETAL PROTEIN"/>
    <property type="match status" value="1"/>
</dbReference>
<keyword evidence="5" id="KW-1185">Reference proteome</keyword>